<dbReference type="EMBL" id="MNXQ01000039">
    <property type="protein sequence ID" value="OIP03389.1"/>
    <property type="molecule type" value="Genomic_DNA"/>
</dbReference>
<feature type="chain" id="PRO_5012000900" description="Type II secretion system protein GspG C-terminal domain-containing protein" evidence="1">
    <location>
        <begin position="24"/>
        <end position="123"/>
    </location>
</feature>
<dbReference type="AlphaFoldDB" id="A0A1J5AWA2"/>
<organism evidence="2 3">
    <name type="scientific">Candidatus Beckwithbacteria bacterium CG2_30_44_31</name>
    <dbReference type="NCBI Taxonomy" id="1805035"/>
    <lineage>
        <taxon>Bacteria</taxon>
        <taxon>Candidatus Beckwithiibacteriota</taxon>
    </lineage>
</organism>
<sequence length="123" mass="13660">MMALLLTAVLALISLSVKNSRLANDRTKAVALAQQGVELMRTYRDYSFTDLSGQANGTVYNLAENWTVGPALSSPCQEKNIYSYYTRCVKLSPGIEVIVTVSWVEGSQTYQTVQSTNLSLWER</sequence>
<accession>A0A1J5AWA2</accession>
<name>A0A1J5AWA2_9BACT</name>
<reference evidence="2 3" key="1">
    <citation type="journal article" date="2016" name="Environ. Microbiol.">
        <title>Genomic resolution of a cold subsurface aquifer community provides metabolic insights for novel microbes adapted to high CO concentrations.</title>
        <authorList>
            <person name="Probst A.J."/>
            <person name="Castelle C.J."/>
            <person name="Singh A."/>
            <person name="Brown C.T."/>
            <person name="Anantharaman K."/>
            <person name="Sharon I."/>
            <person name="Hug L.A."/>
            <person name="Burstein D."/>
            <person name="Emerson J.B."/>
            <person name="Thomas B.C."/>
            <person name="Banfield J.F."/>
        </authorList>
    </citation>
    <scope>NUCLEOTIDE SEQUENCE [LARGE SCALE GENOMIC DNA]</scope>
    <source>
        <strain evidence="2">CG2_30_44_31</strain>
    </source>
</reference>
<evidence type="ECO:0000313" key="2">
    <source>
        <dbReference type="EMBL" id="OIP03389.1"/>
    </source>
</evidence>
<feature type="signal peptide" evidence="1">
    <location>
        <begin position="1"/>
        <end position="23"/>
    </location>
</feature>
<protein>
    <recommendedName>
        <fullName evidence="4">Type II secretion system protein GspG C-terminal domain-containing protein</fullName>
    </recommendedName>
</protein>
<dbReference type="Proteomes" id="UP000183605">
    <property type="component" value="Unassembled WGS sequence"/>
</dbReference>
<comment type="caution">
    <text evidence="2">The sequence shown here is derived from an EMBL/GenBank/DDBJ whole genome shotgun (WGS) entry which is preliminary data.</text>
</comment>
<keyword evidence="1" id="KW-0732">Signal</keyword>
<evidence type="ECO:0008006" key="4">
    <source>
        <dbReference type="Google" id="ProtNLM"/>
    </source>
</evidence>
<evidence type="ECO:0000313" key="3">
    <source>
        <dbReference type="Proteomes" id="UP000183605"/>
    </source>
</evidence>
<proteinExistence type="predicted"/>
<gene>
    <name evidence="2" type="ORF">AUK18_02100</name>
</gene>
<evidence type="ECO:0000256" key="1">
    <source>
        <dbReference type="SAM" id="SignalP"/>
    </source>
</evidence>